<gene>
    <name evidence="1" type="ORF">ABG79_01656</name>
</gene>
<dbReference type="STRING" id="908809.ABG79_01656"/>
<organism evidence="1 2">
    <name type="scientific">Caloramator mitchellensis</name>
    <dbReference type="NCBI Taxonomy" id="908809"/>
    <lineage>
        <taxon>Bacteria</taxon>
        <taxon>Bacillati</taxon>
        <taxon>Bacillota</taxon>
        <taxon>Clostridia</taxon>
        <taxon>Eubacteriales</taxon>
        <taxon>Clostridiaceae</taxon>
        <taxon>Caloramator</taxon>
    </lineage>
</organism>
<dbReference type="EMBL" id="LKHP01000009">
    <property type="protein sequence ID" value="KRQ86454.1"/>
    <property type="molecule type" value="Genomic_DNA"/>
</dbReference>
<evidence type="ECO:0000313" key="2">
    <source>
        <dbReference type="Proteomes" id="UP000052015"/>
    </source>
</evidence>
<dbReference type="Proteomes" id="UP000052015">
    <property type="component" value="Unassembled WGS sequence"/>
</dbReference>
<proteinExistence type="predicted"/>
<comment type="caution">
    <text evidence="1">The sequence shown here is derived from an EMBL/GenBank/DDBJ whole genome shotgun (WGS) entry which is preliminary data.</text>
</comment>
<dbReference type="Pfam" id="PF12668">
    <property type="entry name" value="DUF3791"/>
    <property type="match status" value="1"/>
</dbReference>
<evidence type="ECO:0008006" key="3">
    <source>
        <dbReference type="Google" id="ProtNLM"/>
    </source>
</evidence>
<keyword evidence="2" id="KW-1185">Reference proteome</keyword>
<dbReference type="InterPro" id="IPR024269">
    <property type="entry name" value="DUF3791"/>
</dbReference>
<sequence length="71" mass="8422">MNKTLDFTVFCLESYKQVHNLTGKEALKVFDEYDIFNYIISFYDVLHSTGRDYIVKDIDQYINTRTSNKQA</sequence>
<dbReference type="RefSeq" id="WP_057978993.1">
    <property type="nucleotide sequence ID" value="NZ_LKHP01000009.1"/>
</dbReference>
<accession>A0A0R3JSG0</accession>
<protein>
    <recommendedName>
        <fullName evidence="3">DUF3791 domain-containing protein</fullName>
    </recommendedName>
</protein>
<dbReference type="OrthoDB" id="7068343at2"/>
<dbReference type="AlphaFoldDB" id="A0A0R3JSG0"/>
<evidence type="ECO:0000313" key="1">
    <source>
        <dbReference type="EMBL" id="KRQ86454.1"/>
    </source>
</evidence>
<name>A0A0R3JSG0_CALMK</name>
<reference evidence="1 2" key="1">
    <citation type="submission" date="2015-09" db="EMBL/GenBank/DDBJ databases">
        <title>Draft genome sequence of a Caloramator mitchellensis, a moderate thermophile from the Great Artesian Basin of Australia.</title>
        <authorList>
            <person name="Patel B.K."/>
        </authorList>
    </citation>
    <scope>NUCLEOTIDE SEQUENCE [LARGE SCALE GENOMIC DNA]</scope>
    <source>
        <strain evidence="1 2">VF08</strain>
    </source>
</reference>